<dbReference type="Pfam" id="PF00455">
    <property type="entry name" value="DeoRC"/>
    <property type="match status" value="1"/>
</dbReference>
<keyword evidence="3" id="KW-0805">Transcription regulation</keyword>
<dbReference type="PROSITE" id="PS51000">
    <property type="entry name" value="HTH_DEOR_2"/>
    <property type="match status" value="1"/>
</dbReference>
<dbReference type="PATRIC" id="fig|1195236.3.peg.2804"/>
<evidence type="ECO:0000256" key="4">
    <source>
        <dbReference type="ARBA" id="ARBA00023125"/>
    </source>
</evidence>
<reference evidence="8 9" key="1">
    <citation type="journal article" date="2013" name="Genome Announc.">
        <title>Draft Genome Sequence of the Cellulolytic, Mesophilic, Anaerobic Bacterium Clostridium termitidis Strain CT1112 (DSM 5398).</title>
        <authorList>
            <person name="Lal S."/>
            <person name="Ramachandran U."/>
            <person name="Zhang X."/>
            <person name="Munir R."/>
            <person name="Sparling R."/>
            <person name="Levin D.B."/>
        </authorList>
    </citation>
    <scope>NUCLEOTIDE SEQUENCE [LARGE SCALE GENOMIC DNA]</scope>
    <source>
        <strain evidence="8 9">CT1112</strain>
    </source>
</reference>
<proteinExistence type="predicted"/>
<dbReference type="PRINTS" id="PR00037">
    <property type="entry name" value="HTHLACR"/>
</dbReference>
<protein>
    <recommendedName>
        <fullName evidence="1">Lactose phosphotransferase system repressor</fullName>
    </recommendedName>
</protein>
<dbReference type="InterPro" id="IPR018356">
    <property type="entry name" value="Tscrpt_reg_HTH_DeoR_CS"/>
</dbReference>
<comment type="function">
    <text evidence="6">Repressor of the lactose catabolism operon. Galactose-6-phosphate is the inducer.</text>
</comment>
<gene>
    <name evidence="8" type="ORF">CTER_2489</name>
</gene>
<sequence length="251" mass="27769">MYSKERLDKIIEILKAKKHVSAAYLCQQLYASTSTIRRDILELEKSGIAKKSHGGVTFIQGTNIEYSSIFREMENKKEKSYICNLALDFISDGYAIFLDSSSTVSNICPLLQNYTNLTVVTNGVKTALELAQMDSVTTFIAGGQLKQGSTSVIGELSGSFIDNFHADLSIISCRGINENGAYEANQMQALVKQHMINNSKATILLCDSSKFDQPHFYKLSSFRSITAVITDKQPSSKILNSILENGCEVLY</sequence>
<evidence type="ECO:0000256" key="1">
    <source>
        <dbReference type="ARBA" id="ARBA00021390"/>
    </source>
</evidence>
<dbReference type="Gene3D" id="3.40.50.1360">
    <property type="match status" value="1"/>
</dbReference>
<dbReference type="RefSeq" id="WP_004625990.1">
    <property type="nucleotide sequence ID" value="NZ_AORV01000035.1"/>
</dbReference>
<name>S0FR33_RUMCE</name>
<organism evidence="8 9">
    <name type="scientific">Ruminiclostridium cellobioparum subsp. termitidis CT1112</name>
    <dbReference type="NCBI Taxonomy" id="1195236"/>
    <lineage>
        <taxon>Bacteria</taxon>
        <taxon>Bacillati</taxon>
        <taxon>Bacillota</taxon>
        <taxon>Clostridia</taxon>
        <taxon>Eubacteriales</taxon>
        <taxon>Oscillospiraceae</taxon>
        <taxon>Ruminiclostridium</taxon>
    </lineage>
</organism>
<dbReference type="PANTHER" id="PTHR30363">
    <property type="entry name" value="HTH-TYPE TRANSCRIPTIONAL REGULATOR SRLR-RELATED"/>
    <property type="match status" value="1"/>
</dbReference>
<dbReference type="InterPro" id="IPR050313">
    <property type="entry name" value="Carb_Metab_HTH_regulators"/>
</dbReference>
<dbReference type="SMART" id="SM01134">
    <property type="entry name" value="DeoRC"/>
    <property type="match status" value="1"/>
</dbReference>
<dbReference type="SUPFAM" id="SSF46785">
    <property type="entry name" value="Winged helix' DNA-binding domain"/>
    <property type="match status" value="1"/>
</dbReference>
<evidence type="ECO:0000313" key="9">
    <source>
        <dbReference type="Proteomes" id="UP000014155"/>
    </source>
</evidence>
<keyword evidence="5" id="KW-0804">Transcription</keyword>
<dbReference type="SMART" id="SM00420">
    <property type="entry name" value="HTH_DEOR"/>
    <property type="match status" value="1"/>
</dbReference>
<feature type="domain" description="HTH deoR-type" evidence="7">
    <location>
        <begin position="3"/>
        <end position="58"/>
    </location>
</feature>
<dbReference type="EMBL" id="AORV01000035">
    <property type="protein sequence ID" value="EMS71644.1"/>
    <property type="molecule type" value="Genomic_DNA"/>
</dbReference>
<dbReference type="InterPro" id="IPR036388">
    <property type="entry name" value="WH-like_DNA-bd_sf"/>
</dbReference>
<dbReference type="eggNOG" id="COG1349">
    <property type="taxonomic scope" value="Bacteria"/>
</dbReference>
<evidence type="ECO:0000259" key="7">
    <source>
        <dbReference type="PROSITE" id="PS51000"/>
    </source>
</evidence>
<dbReference type="InterPro" id="IPR001034">
    <property type="entry name" value="DeoR_HTH"/>
</dbReference>
<dbReference type="PROSITE" id="PS00894">
    <property type="entry name" value="HTH_DEOR_1"/>
    <property type="match status" value="1"/>
</dbReference>
<keyword evidence="2" id="KW-0678">Repressor</keyword>
<dbReference type="Proteomes" id="UP000014155">
    <property type="component" value="Unassembled WGS sequence"/>
</dbReference>
<evidence type="ECO:0000256" key="2">
    <source>
        <dbReference type="ARBA" id="ARBA00022491"/>
    </source>
</evidence>
<evidence type="ECO:0000256" key="6">
    <source>
        <dbReference type="ARBA" id="ARBA00024937"/>
    </source>
</evidence>
<dbReference type="GO" id="GO:0003677">
    <property type="term" value="F:DNA binding"/>
    <property type="evidence" value="ECO:0007669"/>
    <property type="project" value="UniProtKB-KW"/>
</dbReference>
<dbReference type="InterPro" id="IPR036390">
    <property type="entry name" value="WH_DNA-bd_sf"/>
</dbReference>
<evidence type="ECO:0000256" key="3">
    <source>
        <dbReference type="ARBA" id="ARBA00023015"/>
    </source>
</evidence>
<comment type="caution">
    <text evidence="8">The sequence shown here is derived from an EMBL/GenBank/DDBJ whole genome shotgun (WGS) entry which is preliminary data.</text>
</comment>
<dbReference type="Pfam" id="PF08220">
    <property type="entry name" value="HTH_DeoR"/>
    <property type="match status" value="1"/>
</dbReference>
<keyword evidence="4" id="KW-0238">DNA-binding</keyword>
<dbReference type="AlphaFoldDB" id="S0FR33"/>
<dbReference type="Gene3D" id="1.10.10.10">
    <property type="entry name" value="Winged helix-like DNA-binding domain superfamily/Winged helix DNA-binding domain"/>
    <property type="match status" value="1"/>
</dbReference>
<dbReference type="SUPFAM" id="SSF100950">
    <property type="entry name" value="NagB/RpiA/CoA transferase-like"/>
    <property type="match status" value="1"/>
</dbReference>
<accession>S0FR33</accession>
<dbReference type="PANTHER" id="PTHR30363:SF4">
    <property type="entry name" value="GLYCEROL-3-PHOSPHATE REGULON REPRESSOR"/>
    <property type="match status" value="1"/>
</dbReference>
<dbReference type="GO" id="GO:0003700">
    <property type="term" value="F:DNA-binding transcription factor activity"/>
    <property type="evidence" value="ECO:0007669"/>
    <property type="project" value="InterPro"/>
</dbReference>
<dbReference type="InterPro" id="IPR037171">
    <property type="entry name" value="NagB/RpiA_transferase-like"/>
</dbReference>
<evidence type="ECO:0000256" key="5">
    <source>
        <dbReference type="ARBA" id="ARBA00023163"/>
    </source>
</evidence>
<keyword evidence="9" id="KW-1185">Reference proteome</keyword>
<dbReference type="InterPro" id="IPR014036">
    <property type="entry name" value="DeoR-like_C"/>
</dbReference>
<evidence type="ECO:0000313" key="8">
    <source>
        <dbReference type="EMBL" id="EMS71644.1"/>
    </source>
</evidence>
<dbReference type="STRING" id="1195236.CTER_2489"/>